<keyword evidence="1" id="KW-1133">Transmembrane helix</keyword>
<dbReference type="EMBL" id="SRXT01000005">
    <property type="protein sequence ID" value="TGX52815.1"/>
    <property type="molecule type" value="Genomic_DNA"/>
</dbReference>
<sequence>MLKNVFGGALIAALVVILLMSPRDWVLSDQHRAVADVAALPEGSGKVLSNLEYLVGAYGVHVPHPPTKAQLLYQVLVLAGRAPPAQLVAAYQRPRFGYSVREWSFLGMPFGWYSEYGFVLYSNNRWKLVETPLIEAGNEQLMQEVGRDLRQGFFFPFWAHAWGWLYVAGIAFWGWLYHRSVVRRREELGIL</sequence>
<keyword evidence="1" id="KW-0812">Transmembrane</keyword>
<feature type="transmembrane region" description="Helical" evidence="1">
    <location>
        <begin position="157"/>
        <end position="176"/>
    </location>
</feature>
<dbReference type="Proteomes" id="UP000306147">
    <property type="component" value="Unassembled WGS sequence"/>
</dbReference>
<organism evidence="2 3">
    <name type="scientific">Sphingomonas gei</name>
    <dbReference type="NCBI Taxonomy" id="1395960"/>
    <lineage>
        <taxon>Bacteria</taxon>
        <taxon>Pseudomonadati</taxon>
        <taxon>Pseudomonadota</taxon>
        <taxon>Alphaproteobacteria</taxon>
        <taxon>Sphingomonadales</taxon>
        <taxon>Sphingomonadaceae</taxon>
        <taxon>Sphingomonas</taxon>
    </lineage>
</organism>
<evidence type="ECO:0000313" key="2">
    <source>
        <dbReference type="EMBL" id="TGX52815.1"/>
    </source>
</evidence>
<proteinExistence type="predicted"/>
<protein>
    <submittedName>
        <fullName evidence="2">Uncharacterized protein</fullName>
    </submittedName>
</protein>
<keyword evidence="3" id="KW-1185">Reference proteome</keyword>
<accession>A0A4S1XAL5</accession>
<name>A0A4S1XAL5_9SPHN</name>
<comment type="caution">
    <text evidence="2">The sequence shown here is derived from an EMBL/GenBank/DDBJ whole genome shotgun (WGS) entry which is preliminary data.</text>
</comment>
<evidence type="ECO:0000256" key="1">
    <source>
        <dbReference type="SAM" id="Phobius"/>
    </source>
</evidence>
<dbReference type="AlphaFoldDB" id="A0A4S1XAL5"/>
<reference evidence="2 3" key="1">
    <citation type="submission" date="2019-04" db="EMBL/GenBank/DDBJ databases">
        <title>Sphingomonas psychrotolerans sp. nov., isolated from soil in the Tianshan Mountains, Xinjiang, China.</title>
        <authorList>
            <person name="Luo Y."/>
            <person name="Sheng H."/>
        </authorList>
    </citation>
    <scope>NUCLEOTIDE SEQUENCE [LARGE SCALE GENOMIC DNA]</scope>
    <source>
        <strain evidence="2 3">ZFGT-11</strain>
    </source>
</reference>
<gene>
    <name evidence="2" type="ORF">E5A73_14350</name>
</gene>
<evidence type="ECO:0000313" key="3">
    <source>
        <dbReference type="Proteomes" id="UP000306147"/>
    </source>
</evidence>
<dbReference type="RefSeq" id="WP_135964521.1">
    <property type="nucleotide sequence ID" value="NZ_SRXT01000005.1"/>
</dbReference>
<keyword evidence="1" id="KW-0472">Membrane</keyword>
<dbReference type="OrthoDB" id="7554914at2"/>